<sequence length="225" mass="24456">MNVLLFGATGMVGQGVLRECLEAPDVALVQTVGRLATGQRHPKLREVVQADLFDSAAIAGELQGFDACFFCLGVSSAGMDEAGYTRLSYDLTLSVARTLASRNPGMTFVYVSGAGTDSTEHGRSMWARVKGRTENALQRLPFKAVYLFRPGIIQPLHGIRSKTSSYQLFYSLTKPLLTPLRRLLPNVILTTQLMGQAMLNAARHGAPKAVLETADIRTLATRTRV</sequence>
<organism evidence="2 3">
    <name type="scientific">Dyella flava</name>
    <dbReference type="NCBI Taxonomy" id="1920170"/>
    <lineage>
        <taxon>Bacteria</taxon>
        <taxon>Pseudomonadati</taxon>
        <taxon>Pseudomonadota</taxon>
        <taxon>Gammaproteobacteria</taxon>
        <taxon>Lysobacterales</taxon>
        <taxon>Rhodanobacteraceae</taxon>
        <taxon>Dyella</taxon>
    </lineage>
</organism>
<dbReference type="PANTHER" id="PTHR14097">
    <property type="entry name" value="OXIDOREDUCTASE HTATIP2"/>
    <property type="match status" value="1"/>
</dbReference>
<dbReference type="EMBL" id="JADIKE010000039">
    <property type="protein sequence ID" value="MBM7127867.1"/>
    <property type="molecule type" value="Genomic_DNA"/>
</dbReference>
<dbReference type="SUPFAM" id="SSF51735">
    <property type="entry name" value="NAD(P)-binding Rossmann-fold domains"/>
    <property type="match status" value="1"/>
</dbReference>
<keyword evidence="3" id="KW-1185">Reference proteome</keyword>
<dbReference type="InterPro" id="IPR036291">
    <property type="entry name" value="NAD(P)-bd_dom_sf"/>
</dbReference>
<reference evidence="2" key="1">
    <citation type="submission" date="2020-10" db="EMBL/GenBank/DDBJ databases">
        <title>Phylogeny of dyella-like bacteria.</title>
        <authorList>
            <person name="Fu J."/>
        </authorList>
    </citation>
    <scope>NUCLEOTIDE SEQUENCE</scope>
    <source>
        <strain evidence="2">DHOC52</strain>
    </source>
</reference>
<name>A0ABS2K9H4_9GAMM</name>
<dbReference type="Gene3D" id="3.40.50.720">
    <property type="entry name" value="NAD(P)-binding Rossmann-like Domain"/>
    <property type="match status" value="1"/>
</dbReference>
<dbReference type="RefSeq" id="WP_204684355.1">
    <property type="nucleotide sequence ID" value="NZ_BSNR01000014.1"/>
</dbReference>
<dbReference type="Pfam" id="PF13460">
    <property type="entry name" value="NAD_binding_10"/>
    <property type="match status" value="1"/>
</dbReference>
<evidence type="ECO:0000313" key="2">
    <source>
        <dbReference type="EMBL" id="MBM7127867.1"/>
    </source>
</evidence>
<dbReference type="Proteomes" id="UP001430149">
    <property type="component" value="Unassembled WGS sequence"/>
</dbReference>
<protein>
    <submittedName>
        <fullName evidence="2">NAD(P)H-binding protein</fullName>
    </submittedName>
</protein>
<accession>A0ABS2K9H4</accession>
<proteinExistence type="predicted"/>
<feature type="domain" description="NAD(P)-binding" evidence="1">
    <location>
        <begin position="7"/>
        <end position="123"/>
    </location>
</feature>
<gene>
    <name evidence="2" type="ORF">ISP19_21040</name>
</gene>
<evidence type="ECO:0000259" key="1">
    <source>
        <dbReference type="Pfam" id="PF13460"/>
    </source>
</evidence>
<dbReference type="InterPro" id="IPR016040">
    <property type="entry name" value="NAD(P)-bd_dom"/>
</dbReference>
<evidence type="ECO:0000313" key="3">
    <source>
        <dbReference type="Proteomes" id="UP001430149"/>
    </source>
</evidence>
<comment type="caution">
    <text evidence="2">The sequence shown here is derived from an EMBL/GenBank/DDBJ whole genome shotgun (WGS) entry which is preliminary data.</text>
</comment>
<dbReference type="PANTHER" id="PTHR14097:SF8">
    <property type="entry name" value="NAD(P)-BINDING DOMAIN-CONTAINING PROTEIN"/>
    <property type="match status" value="1"/>
</dbReference>